<name>A0ABN2UAT3_9MICO</name>
<evidence type="ECO:0008006" key="3">
    <source>
        <dbReference type="Google" id="ProtNLM"/>
    </source>
</evidence>
<accession>A0ABN2UAT3</accession>
<comment type="caution">
    <text evidence="1">The sequence shown here is derived from an EMBL/GenBank/DDBJ whole genome shotgun (WGS) entry which is preliminary data.</text>
</comment>
<sequence length="111" mass="11590">MDEPEASAVAQRFLALAQSDTQAACALLAPQTVQHLQDDGGSCPKGLQAAQPPRGGTVRSVTVAINSAQVVMGDQAVFLARYDHGWRVTAAGCKRESSDDAIPYSCTLEGS</sequence>
<proteinExistence type="predicted"/>
<protein>
    <recommendedName>
        <fullName evidence="3">Nuclear transport factor 2 family protein</fullName>
    </recommendedName>
</protein>
<gene>
    <name evidence="1" type="ORF">GCM10009740_23860</name>
</gene>
<evidence type="ECO:0000313" key="2">
    <source>
        <dbReference type="Proteomes" id="UP001501285"/>
    </source>
</evidence>
<organism evidence="1 2">
    <name type="scientific">Terrabacter terrae</name>
    <dbReference type="NCBI Taxonomy" id="318434"/>
    <lineage>
        <taxon>Bacteria</taxon>
        <taxon>Bacillati</taxon>
        <taxon>Actinomycetota</taxon>
        <taxon>Actinomycetes</taxon>
        <taxon>Micrococcales</taxon>
        <taxon>Intrasporangiaceae</taxon>
        <taxon>Terrabacter</taxon>
    </lineage>
</organism>
<dbReference type="EMBL" id="BAAANB010000021">
    <property type="protein sequence ID" value="GAA2032849.1"/>
    <property type="molecule type" value="Genomic_DNA"/>
</dbReference>
<evidence type="ECO:0000313" key="1">
    <source>
        <dbReference type="EMBL" id="GAA2032849.1"/>
    </source>
</evidence>
<keyword evidence="2" id="KW-1185">Reference proteome</keyword>
<reference evidence="1 2" key="1">
    <citation type="journal article" date="2019" name="Int. J. Syst. Evol. Microbiol.">
        <title>The Global Catalogue of Microorganisms (GCM) 10K type strain sequencing project: providing services to taxonomists for standard genome sequencing and annotation.</title>
        <authorList>
            <consortium name="The Broad Institute Genomics Platform"/>
            <consortium name="The Broad Institute Genome Sequencing Center for Infectious Disease"/>
            <person name="Wu L."/>
            <person name="Ma J."/>
        </authorList>
    </citation>
    <scope>NUCLEOTIDE SEQUENCE [LARGE SCALE GENOMIC DNA]</scope>
    <source>
        <strain evidence="1 2">JCM 14283</strain>
    </source>
</reference>
<dbReference type="Proteomes" id="UP001501285">
    <property type="component" value="Unassembled WGS sequence"/>
</dbReference>